<evidence type="ECO:0000256" key="2">
    <source>
        <dbReference type="ARBA" id="ARBA00022692"/>
    </source>
</evidence>
<dbReference type="AlphaFoldDB" id="A0A813VS91"/>
<dbReference type="GO" id="GO:0006612">
    <property type="term" value="P:protein targeting to membrane"/>
    <property type="evidence" value="ECO:0007669"/>
    <property type="project" value="TreeGrafter"/>
</dbReference>
<keyword evidence="6" id="KW-1133">Transmembrane helix</keyword>
<accession>A0A813VS91</accession>
<keyword evidence="3" id="KW-0479">Metal-binding</keyword>
<dbReference type="PANTHER" id="PTHR14402">
    <property type="entry name" value="RECEPTOR TRANSPORTING PROTEIN"/>
    <property type="match status" value="1"/>
</dbReference>
<dbReference type="Pfam" id="PF13695">
    <property type="entry name" value="Zn_ribbon_3CxxC"/>
    <property type="match status" value="1"/>
</dbReference>
<proteinExistence type="predicted"/>
<dbReference type="SMART" id="SM01328">
    <property type="entry name" value="zf-3CxxC"/>
    <property type="match status" value="1"/>
</dbReference>
<keyword evidence="5" id="KW-0862">Zinc</keyword>
<dbReference type="GO" id="GO:0051205">
    <property type="term" value="P:protein insertion into membrane"/>
    <property type="evidence" value="ECO:0007669"/>
    <property type="project" value="TreeGrafter"/>
</dbReference>
<organism evidence="9 10">
    <name type="scientific">Adineta steineri</name>
    <dbReference type="NCBI Taxonomy" id="433720"/>
    <lineage>
        <taxon>Eukaryota</taxon>
        <taxon>Metazoa</taxon>
        <taxon>Spiralia</taxon>
        <taxon>Gnathifera</taxon>
        <taxon>Rotifera</taxon>
        <taxon>Eurotatoria</taxon>
        <taxon>Bdelloidea</taxon>
        <taxon>Adinetida</taxon>
        <taxon>Adinetidae</taxon>
        <taxon>Adineta</taxon>
    </lineage>
</organism>
<sequence>MSFIDWQDLFDEVFEDCSDSWILTFLHRNDMSQHENLQKNCMKMTRTGYALFHCKKCSNTWASAKAQVILYYPKSNKSSRKVTLRFYGQQCKRCSNRNNHFVDPEFEDDKIKLYLEALYHKFGWYYYGEERPETQNRDINKERQMNGPHVKELCEACQSGCCERV</sequence>
<dbReference type="InterPro" id="IPR027377">
    <property type="entry name" value="ZAR1/RTP1-5-like_Znf-3CxxC"/>
</dbReference>
<dbReference type="GO" id="GO:0031849">
    <property type="term" value="F:olfactory receptor binding"/>
    <property type="evidence" value="ECO:0007669"/>
    <property type="project" value="TreeGrafter"/>
</dbReference>
<feature type="domain" description="3CxxC-type" evidence="8">
    <location>
        <begin position="47"/>
        <end position="160"/>
    </location>
</feature>
<keyword evidence="7" id="KW-0472">Membrane</keyword>
<comment type="subcellular location">
    <subcellularLocation>
        <location evidence="1">Membrane</location>
        <topology evidence="1">Single-pass membrane protein</topology>
    </subcellularLocation>
</comment>
<evidence type="ECO:0000256" key="1">
    <source>
        <dbReference type="ARBA" id="ARBA00004167"/>
    </source>
</evidence>
<protein>
    <recommendedName>
        <fullName evidence="8">3CxxC-type domain-containing protein</fullName>
    </recommendedName>
</protein>
<gene>
    <name evidence="9" type="ORF">JYZ213_LOCUS7616</name>
</gene>
<reference evidence="9" key="1">
    <citation type="submission" date="2021-02" db="EMBL/GenBank/DDBJ databases">
        <authorList>
            <person name="Nowell W R."/>
        </authorList>
    </citation>
    <scope>NUCLEOTIDE SEQUENCE</scope>
</reference>
<dbReference type="InterPro" id="IPR026096">
    <property type="entry name" value="R-trans_p"/>
</dbReference>
<evidence type="ECO:0000256" key="4">
    <source>
        <dbReference type="ARBA" id="ARBA00022771"/>
    </source>
</evidence>
<dbReference type="PANTHER" id="PTHR14402:SF10">
    <property type="entry name" value="3CXXC-TYPE DOMAIN-CONTAINING PROTEIN"/>
    <property type="match status" value="1"/>
</dbReference>
<dbReference type="Proteomes" id="UP000663845">
    <property type="component" value="Unassembled WGS sequence"/>
</dbReference>
<dbReference type="GO" id="GO:0008270">
    <property type="term" value="F:zinc ion binding"/>
    <property type="evidence" value="ECO:0007669"/>
    <property type="project" value="UniProtKB-KW"/>
</dbReference>
<evidence type="ECO:0000259" key="8">
    <source>
        <dbReference type="SMART" id="SM01328"/>
    </source>
</evidence>
<evidence type="ECO:0000313" key="9">
    <source>
        <dbReference type="EMBL" id="CAF0845702.1"/>
    </source>
</evidence>
<evidence type="ECO:0000256" key="7">
    <source>
        <dbReference type="ARBA" id="ARBA00023136"/>
    </source>
</evidence>
<evidence type="ECO:0000256" key="3">
    <source>
        <dbReference type="ARBA" id="ARBA00022723"/>
    </source>
</evidence>
<evidence type="ECO:0000256" key="5">
    <source>
        <dbReference type="ARBA" id="ARBA00022833"/>
    </source>
</evidence>
<comment type="caution">
    <text evidence="9">The sequence shown here is derived from an EMBL/GenBank/DDBJ whole genome shotgun (WGS) entry which is preliminary data.</text>
</comment>
<evidence type="ECO:0000256" key="6">
    <source>
        <dbReference type="ARBA" id="ARBA00022989"/>
    </source>
</evidence>
<keyword evidence="2" id="KW-0812">Transmembrane</keyword>
<keyword evidence="4" id="KW-0863">Zinc-finger</keyword>
<name>A0A813VS91_9BILA</name>
<dbReference type="GO" id="GO:0016020">
    <property type="term" value="C:membrane"/>
    <property type="evidence" value="ECO:0007669"/>
    <property type="project" value="UniProtKB-SubCell"/>
</dbReference>
<dbReference type="EMBL" id="CAJNOG010000050">
    <property type="protein sequence ID" value="CAF0845702.1"/>
    <property type="molecule type" value="Genomic_DNA"/>
</dbReference>
<evidence type="ECO:0000313" key="10">
    <source>
        <dbReference type="Proteomes" id="UP000663845"/>
    </source>
</evidence>